<dbReference type="InterPro" id="IPR051135">
    <property type="entry name" value="Gal/GlcNAc/GalNAc_ST"/>
</dbReference>
<dbReference type="Proteomes" id="UP000694888">
    <property type="component" value="Unplaced"/>
</dbReference>
<accession>A0ABM0JX57</accession>
<dbReference type="Pfam" id="PF13469">
    <property type="entry name" value="Sulfotransfer_3"/>
    <property type="match status" value="1"/>
</dbReference>
<evidence type="ECO:0000313" key="2">
    <source>
        <dbReference type="RefSeq" id="XP_005103643.1"/>
    </source>
</evidence>
<dbReference type="InterPro" id="IPR027417">
    <property type="entry name" value="P-loop_NTPase"/>
</dbReference>
<dbReference type="PANTHER" id="PTHR10704">
    <property type="entry name" value="CARBOHYDRATE SULFOTRANSFERASE"/>
    <property type="match status" value="1"/>
</dbReference>
<protein>
    <submittedName>
        <fullName evidence="2">Carbohydrate sulfotransferase 6</fullName>
    </submittedName>
</protein>
<keyword evidence="1" id="KW-1185">Reference proteome</keyword>
<evidence type="ECO:0000313" key="1">
    <source>
        <dbReference type="Proteomes" id="UP000694888"/>
    </source>
</evidence>
<organism evidence="1 2">
    <name type="scientific">Aplysia californica</name>
    <name type="common">California sea hare</name>
    <dbReference type="NCBI Taxonomy" id="6500"/>
    <lineage>
        <taxon>Eukaryota</taxon>
        <taxon>Metazoa</taxon>
        <taxon>Spiralia</taxon>
        <taxon>Lophotrochozoa</taxon>
        <taxon>Mollusca</taxon>
        <taxon>Gastropoda</taxon>
        <taxon>Heterobranchia</taxon>
        <taxon>Euthyneura</taxon>
        <taxon>Tectipleura</taxon>
        <taxon>Aplysiida</taxon>
        <taxon>Aplysioidea</taxon>
        <taxon>Aplysiidae</taxon>
        <taxon>Aplysia</taxon>
    </lineage>
</organism>
<sequence>MGKVALLVGRVMARVSLKQLVVAVISSLGALLLWRNSSPQVHLKLRAYSFPYMKSRSLTSWESLVPLDRNMSETLQNRNDSLHVTTTETEHFLSTHAQTATPGKDQNRRKKVIVMSYMRSGSTFTGDLFQFSPDVFYFYEPLLYMSDMDEVPRNLHVRRRLESVYQSLNDPPNPLPFTLKMLSCNVSAHDLRFLAGLKLSRSTGDISSCKSVGMGEQWREECARDIGDSCRKHPTVVAKILRLKMWEVEELLSNDPDLKVIHLVRDPRGVAVSRWDAHYFFYYISFCIRLNTDAKDSARMQSIFPGRILTIRYEDLAESPIPVARKLYEFAGIPWSDDVEARTREITGPTNESFREQKFGTKRKNSSTTATKWRSKIDLPFALNLQVECSGAMGKYGYRKVTSLSDVRNVNISLTLPSFDDVYSTIKL</sequence>
<proteinExistence type="predicted"/>
<dbReference type="Gene3D" id="3.40.50.300">
    <property type="entry name" value="P-loop containing nucleotide triphosphate hydrolases"/>
    <property type="match status" value="1"/>
</dbReference>
<dbReference type="PANTHER" id="PTHR10704:SF44">
    <property type="entry name" value="LD35051P-RELATED"/>
    <property type="match status" value="1"/>
</dbReference>
<reference evidence="2" key="1">
    <citation type="submission" date="2025-08" db="UniProtKB">
        <authorList>
            <consortium name="RefSeq"/>
        </authorList>
    </citation>
    <scope>IDENTIFICATION</scope>
</reference>
<dbReference type="RefSeq" id="XP_005103643.1">
    <property type="nucleotide sequence ID" value="XM_005103586.3"/>
</dbReference>
<dbReference type="SUPFAM" id="SSF52540">
    <property type="entry name" value="P-loop containing nucleoside triphosphate hydrolases"/>
    <property type="match status" value="1"/>
</dbReference>
<name>A0ABM0JX57_APLCA</name>
<dbReference type="GeneID" id="101863283"/>
<gene>
    <name evidence="2" type="primary">LOC101863283</name>
</gene>